<dbReference type="Pfam" id="PF13360">
    <property type="entry name" value="PQQ_2"/>
    <property type="match status" value="1"/>
</dbReference>
<accession>D7CI31</accession>
<dbReference type="AlphaFoldDB" id="D7CI31"/>
<dbReference type="PATRIC" id="fig|749414.3.peg.8324"/>
<dbReference type="PANTHER" id="PTHR43289">
    <property type="entry name" value="MITOGEN-ACTIVATED PROTEIN KINASE KINASE KINASE 20-RELATED"/>
    <property type="match status" value="1"/>
</dbReference>
<keyword evidence="3 8" id="KW-0418">Kinase</keyword>
<evidence type="ECO:0000313" key="8">
    <source>
        <dbReference type="EMBL" id="ADI11209.1"/>
    </source>
</evidence>
<dbReference type="STRING" id="749414.SBI_08091"/>
<keyword evidence="1" id="KW-0808">Transferase</keyword>
<evidence type="ECO:0000256" key="2">
    <source>
        <dbReference type="ARBA" id="ARBA00022741"/>
    </source>
</evidence>
<dbReference type="Gene3D" id="1.10.510.10">
    <property type="entry name" value="Transferase(Phosphotransferase) domain 1"/>
    <property type="match status" value="1"/>
</dbReference>
<dbReference type="InterPro" id="IPR011009">
    <property type="entry name" value="Kinase-like_dom_sf"/>
</dbReference>
<dbReference type="PROSITE" id="PS50011">
    <property type="entry name" value="PROTEIN_KINASE_DOM"/>
    <property type="match status" value="1"/>
</dbReference>
<dbReference type="HOGENOM" id="CLU_000288_135_1_11"/>
<dbReference type="SMART" id="SM00220">
    <property type="entry name" value="S_TKc"/>
    <property type="match status" value="1"/>
</dbReference>
<evidence type="ECO:0000259" key="7">
    <source>
        <dbReference type="PROSITE" id="PS50011"/>
    </source>
</evidence>
<organism evidence="8 9">
    <name type="scientific">Streptomyces bingchenggensis (strain BCW-1)</name>
    <dbReference type="NCBI Taxonomy" id="749414"/>
    <lineage>
        <taxon>Bacteria</taxon>
        <taxon>Bacillati</taxon>
        <taxon>Actinomycetota</taxon>
        <taxon>Actinomycetes</taxon>
        <taxon>Kitasatosporales</taxon>
        <taxon>Streptomycetaceae</taxon>
        <taxon>Streptomyces</taxon>
    </lineage>
</organism>
<dbReference type="eggNOG" id="COG1520">
    <property type="taxonomic scope" value="Bacteria"/>
</dbReference>
<evidence type="ECO:0000313" key="9">
    <source>
        <dbReference type="Proteomes" id="UP000000377"/>
    </source>
</evidence>
<evidence type="ECO:0000256" key="5">
    <source>
        <dbReference type="PROSITE-ProRule" id="PRU10141"/>
    </source>
</evidence>
<dbReference type="InterPro" id="IPR018391">
    <property type="entry name" value="PQQ_b-propeller_rpt"/>
</dbReference>
<dbReference type="InterPro" id="IPR017441">
    <property type="entry name" value="Protein_kinase_ATP_BS"/>
</dbReference>
<sequence length="737" mass="76925">MGAIAPLEAGDPERVGRYRIVGRLGRGGMGQVYLGRSPGGRAVAVKVVRAELAEDPDFRRRFVREVEAARRVTGFFTAAVVDADPEGMPPWLATEYVPGMSLDAAVAAYGAWQESSVLALGAALAEALEAVHGADVVHRDLKPSNVLLAADGPRLIDFGISLASEATKLTLTGAIVGTPGFMSPEQLAGDTVGAASDVFALGAVLAYAATGSGPFGGGSAQALNYRVVHEEPDLTGLPPELADVVARCLAKDPGQRPTAPHLVTELGRASQAGQAGQADGLSTEADWLPEPVTAEITRKQHEPLSAPTGQTTAEVVPPTIGATVSVLGPPAAEPPQPESTPGGKGRVFTRGRVMAGLAVTAVLAAIVTATLLPGSKSGDKQTEKPQQTEKPHAPALRQLWSSGQGTDLPPVVKDGTVYVGDRDRGVYALDADTGDQLWENDQTTDIVSSATVSDGVVSFSTGGFPNADTSRVYALDADTGRRLWKFKPNDLVTSAPVMAGGTAYFYSNSLATRSSTLYALDAETGEKRWSRVLSLGAALAFDDGVVYYGGHTVRGSYLHALDADTGKELWKVHISADILPDPLTSLTVAHGVIHAVGEDGILSARDADNGDLLWKYRTGLSDFSDSKPPVVADGVVYISGNSETDSGYGQVFAVNAKDGKMLWKYQMPRVSSPPTVTAGTVYVSTEAGALYLLDAESGDSLGQARLANDHEPEVTVADGVAYFDGGDGRLRAAKITR</sequence>
<dbReference type="CDD" id="cd14014">
    <property type="entry name" value="STKc_PknB_like"/>
    <property type="match status" value="1"/>
</dbReference>
<keyword evidence="4 5" id="KW-0067">ATP-binding</keyword>
<dbReference type="SMART" id="SM00564">
    <property type="entry name" value="PQQ"/>
    <property type="match status" value="7"/>
</dbReference>
<dbReference type="InterPro" id="IPR000719">
    <property type="entry name" value="Prot_kinase_dom"/>
</dbReference>
<dbReference type="KEGG" id="sbh:SBI_08091"/>
<dbReference type="SUPFAM" id="SSF50998">
    <property type="entry name" value="Quinoprotein alcohol dehydrogenase-like"/>
    <property type="match status" value="1"/>
</dbReference>
<dbReference type="PANTHER" id="PTHR43289:SF34">
    <property type="entry name" value="SERINE_THREONINE-PROTEIN KINASE YBDM-RELATED"/>
    <property type="match status" value="1"/>
</dbReference>
<keyword evidence="2 5" id="KW-0547">Nucleotide-binding</keyword>
<dbReference type="RefSeq" id="WP_014180659.1">
    <property type="nucleotide sequence ID" value="NC_016582.1"/>
</dbReference>
<dbReference type="PROSITE" id="PS00107">
    <property type="entry name" value="PROTEIN_KINASE_ATP"/>
    <property type="match status" value="1"/>
</dbReference>
<gene>
    <name evidence="8" type="ordered locus">SBI_08091</name>
</gene>
<dbReference type="eggNOG" id="COG0515">
    <property type="taxonomic scope" value="Bacteria"/>
</dbReference>
<dbReference type="InterPro" id="IPR002372">
    <property type="entry name" value="PQQ_rpt_dom"/>
</dbReference>
<feature type="region of interest" description="Disordered" evidence="6">
    <location>
        <begin position="322"/>
        <end position="347"/>
    </location>
</feature>
<dbReference type="GO" id="GO:0004674">
    <property type="term" value="F:protein serine/threonine kinase activity"/>
    <property type="evidence" value="ECO:0007669"/>
    <property type="project" value="TreeGrafter"/>
</dbReference>
<feature type="compositionally biased region" description="Basic and acidic residues" evidence="6">
    <location>
        <begin position="377"/>
        <end position="392"/>
    </location>
</feature>
<feature type="binding site" evidence="5">
    <location>
        <position position="46"/>
    </location>
    <ligand>
        <name>ATP</name>
        <dbReference type="ChEBI" id="CHEBI:30616"/>
    </ligand>
</feature>
<dbReference type="InterPro" id="IPR011047">
    <property type="entry name" value="Quinoprotein_ADH-like_sf"/>
</dbReference>
<evidence type="ECO:0000256" key="1">
    <source>
        <dbReference type="ARBA" id="ARBA00022679"/>
    </source>
</evidence>
<reference evidence="8 9" key="1">
    <citation type="journal article" date="2010" name="J. Bacteriol.">
        <title>Genome sequence of the milbemycin-producing bacterium Streptomyces bingchenggensis.</title>
        <authorList>
            <person name="Wang X.J."/>
            <person name="Yan Y.J."/>
            <person name="Zhang B."/>
            <person name="An J."/>
            <person name="Wang J.J."/>
            <person name="Tian J."/>
            <person name="Jiang L."/>
            <person name="Chen Y.H."/>
            <person name="Huang S.X."/>
            <person name="Yin M."/>
            <person name="Zhang J."/>
            <person name="Gao A.L."/>
            <person name="Liu C.X."/>
            <person name="Zhu Z.X."/>
            <person name="Xiang W.S."/>
        </authorList>
    </citation>
    <scope>NUCLEOTIDE SEQUENCE [LARGE SCALE GENOMIC DNA]</scope>
    <source>
        <strain evidence="8 9">BCW-1</strain>
    </source>
</reference>
<dbReference type="Gene3D" id="2.40.128.630">
    <property type="match status" value="1"/>
</dbReference>
<feature type="domain" description="Protein kinase" evidence="7">
    <location>
        <begin position="18"/>
        <end position="288"/>
    </location>
</feature>
<dbReference type="Proteomes" id="UP000000377">
    <property type="component" value="Chromosome"/>
</dbReference>
<evidence type="ECO:0000256" key="3">
    <source>
        <dbReference type="ARBA" id="ARBA00022777"/>
    </source>
</evidence>
<name>D7CI31_STRBB</name>
<dbReference type="InterPro" id="IPR008271">
    <property type="entry name" value="Ser/Thr_kinase_AS"/>
</dbReference>
<evidence type="ECO:0000256" key="6">
    <source>
        <dbReference type="SAM" id="MobiDB-lite"/>
    </source>
</evidence>
<proteinExistence type="predicted"/>
<dbReference type="GO" id="GO:0005524">
    <property type="term" value="F:ATP binding"/>
    <property type="evidence" value="ECO:0007669"/>
    <property type="project" value="UniProtKB-UniRule"/>
</dbReference>
<keyword evidence="9" id="KW-1185">Reference proteome</keyword>
<dbReference type="EMBL" id="CP002047">
    <property type="protein sequence ID" value="ADI11209.1"/>
    <property type="molecule type" value="Genomic_DNA"/>
</dbReference>
<dbReference type="InterPro" id="IPR015943">
    <property type="entry name" value="WD40/YVTN_repeat-like_dom_sf"/>
</dbReference>
<dbReference type="Pfam" id="PF00069">
    <property type="entry name" value="Pkinase"/>
    <property type="match status" value="1"/>
</dbReference>
<dbReference type="SUPFAM" id="SSF56112">
    <property type="entry name" value="Protein kinase-like (PK-like)"/>
    <property type="match status" value="1"/>
</dbReference>
<feature type="region of interest" description="Disordered" evidence="6">
    <location>
        <begin position="373"/>
        <end position="393"/>
    </location>
</feature>
<dbReference type="Gene3D" id="3.30.200.20">
    <property type="entry name" value="Phosphorylase Kinase, domain 1"/>
    <property type="match status" value="1"/>
</dbReference>
<dbReference type="PROSITE" id="PS00108">
    <property type="entry name" value="PROTEIN_KINASE_ST"/>
    <property type="match status" value="1"/>
</dbReference>
<evidence type="ECO:0000256" key="4">
    <source>
        <dbReference type="ARBA" id="ARBA00022840"/>
    </source>
</evidence>
<dbReference type="Gene3D" id="2.130.10.10">
    <property type="entry name" value="YVTN repeat-like/Quinoprotein amine dehydrogenase"/>
    <property type="match status" value="1"/>
</dbReference>
<protein>
    <submittedName>
        <fullName evidence="8">Putative serine-threonine protein kinase</fullName>
    </submittedName>
</protein>